<evidence type="ECO:0000256" key="4">
    <source>
        <dbReference type="ARBA" id="ARBA00035135"/>
    </source>
</evidence>
<dbReference type="Proteomes" id="UP000296862">
    <property type="component" value="Chromosome"/>
</dbReference>
<dbReference type="Pfam" id="PF01165">
    <property type="entry name" value="Ribosomal_S21"/>
    <property type="match status" value="1"/>
</dbReference>
<keyword evidence="3 5" id="KW-0687">Ribonucleoprotein</keyword>
<dbReference type="NCBIfam" id="TIGR00030">
    <property type="entry name" value="S21p"/>
    <property type="match status" value="1"/>
</dbReference>
<evidence type="ECO:0000256" key="6">
    <source>
        <dbReference type="RuleBase" id="RU000667"/>
    </source>
</evidence>
<comment type="similarity">
    <text evidence="1 5 6">Belongs to the bacterial ribosomal protein bS21 family.</text>
</comment>
<evidence type="ECO:0000313" key="7">
    <source>
        <dbReference type="EMBL" id="QBZ96607.1"/>
    </source>
</evidence>
<dbReference type="GO" id="GO:1990904">
    <property type="term" value="C:ribonucleoprotein complex"/>
    <property type="evidence" value="ECO:0007669"/>
    <property type="project" value="UniProtKB-KW"/>
</dbReference>
<dbReference type="GO" id="GO:0005840">
    <property type="term" value="C:ribosome"/>
    <property type="evidence" value="ECO:0007669"/>
    <property type="project" value="UniProtKB-KW"/>
</dbReference>
<evidence type="ECO:0000256" key="1">
    <source>
        <dbReference type="ARBA" id="ARBA00006640"/>
    </source>
</evidence>
<dbReference type="GO" id="GO:0006412">
    <property type="term" value="P:translation"/>
    <property type="evidence" value="ECO:0007669"/>
    <property type="project" value="UniProtKB-UniRule"/>
</dbReference>
<evidence type="ECO:0000313" key="8">
    <source>
        <dbReference type="Proteomes" id="UP000296862"/>
    </source>
</evidence>
<dbReference type="InterPro" id="IPR038380">
    <property type="entry name" value="Ribosomal_bS21_sf"/>
</dbReference>
<organism evidence="7 8">
    <name type="scientific">Flavobacterium sangjuense</name>
    <dbReference type="NCBI Taxonomy" id="2518177"/>
    <lineage>
        <taxon>Bacteria</taxon>
        <taxon>Pseudomonadati</taxon>
        <taxon>Bacteroidota</taxon>
        <taxon>Flavobacteriia</taxon>
        <taxon>Flavobacteriales</taxon>
        <taxon>Flavobacteriaceae</taxon>
        <taxon>Flavobacterium</taxon>
    </lineage>
</organism>
<name>A0A4P7PPP2_9FLAO</name>
<dbReference type="GO" id="GO:0003735">
    <property type="term" value="F:structural constituent of ribosome"/>
    <property type="evidence" value="ECO:0007669"/>
    <property type="project" value="InterPro"/>
</dbReference>
<reference evidence="7 8" key="1">
    <citation type="submission" date="2019-04" db="EMBL/GenBank/DDBJ databases">
        <title>Flavobacterium sp. GS03.</title>
        <authorList>
            <person name="Kim H."/>
        </authorList>
    </citation>
    <scope>NUCLEOTIDE SEQUENCE [LARGE SCALE GENOMIC DNA]</scope>
    <source>
        <strain evidence="7 8">GS03</strain>
    </source>
</reference>
<proteinExistence type="inferred from homology"/>
<keyword evidence="2 5" id="KW-0689">Ribosomal protein</keyword>
<dbReference type="HAMAP" id="MF_00358">
    <property type="entry name" value="Ribosomal_bS21"/>
    <property type="match status" value="1"/>
</dbReference>
<dbReference type="KEGG" id="fsn:GS03_00084"/>
<keyword evidence="8" id="KW-1185">Reference proteome</keyword>
<dbReference type="InterPro" id="IPR001911">
    <property type="entry name" value="Ribosomal_bS21"/>
</dbReference>
<dbReference type="PRINTS" id="PR00976">
    <property type="entry name" value="RIBOSOMALS21"/>
</dbReference>
<dbReference type="AlphaFoldDB" id="A0A4P7PPP2"/>
<gene>
    <name evidence="5 7" type="primary">rpsU</name>
    <name evidence="7" type="ORF">GS03_00084</name>
</gene>
<dbReference type="EMBL" id="CP038810">
    <property type="protein sequence ID" value="QBZ96607.1"/>
    <property type="molecule type" value="Genomic_DNA"/>
</dbReference>
<accession>A0A4P7PPP2</accession>
<evidence type="ECO:0000256" key="2">
    <source>
        <dbReference type="ARBA" id="ARBA00022980"/>
    </source>
</evidence>
<dbReference type="Gene3D" id="1.20.5.1150">
    <property type="entry name" value="Ribosomal protein S8"/>
    <property type="match status" value="1"/>
</dbReference>
<protein>
    <recommendedName>
        <fullName evidence="4 5">Small ribosomal subunit protein bS21</fullName>
    </recommendedName>
</protein>
<evidence type="ECO:0000256" key="5">
    <source>
        <dbReference type="HAMAP-Rule" id="MF_00358"/>
    </source>
</evidence>
<sequence length="88" mass="10175">MLFFLCSLKIIITFAPLTRGGVYIMLIIPIKDGENIDRALKRYKRKFDKTGTVRQLRSRQAFIKPSVVRRAQVQKAAYIQNMKDGLES</sequence>
<evidence type="ECO:0000256" key="3">
    <source>
        <dbReference type="ARBA" id="ARBA00023274"/>
    </source>
</evidence>